<keyword evidence="4" id="KW-1185">Reference proteome</keyword>
<name>A0A7J6X7P1_THATH</name>
<protein>
    <submittedName>
        <fullName evidence="3">Poly(ADP-ribose) glycohydrolase</fullName>
    </submittedName>
</protein>
<comment type="caution">
    <text evidence="3">The sequence shown here is derived from an EMBL/GenBank/DDBJ whole genome shotgun (WGS) entry which is preliminary data.</text>
</comment>
<evidence type="ECO:0000313" key="4">
    <source>
        <dbReference type="Proteomes" id="UP000554482"/>
    </source>
</evidence>
<dbReference type="GO" id="GO:1990966">
    <property type="term" value="P:ATP generation from poly-ADP-D-ribose"/>
    <property type="evidence" value="ECO:0007669"/>
    <property type="project" value="TreeGrafter"/>
</dbReference>
<dbReference type="GO" id="GO:0009225">
    <property type="term" value="P:nucleotide-sugar metabolic process"/>
    <property type="evidence" value="ECO:0007669"/>
    <property type="project" value="TreeGrafter"/>
</dbReference>
<dbReference type="EMBL" id="JABWDY010005269">
    <property type="protein sequence ID" value="KAF5204580.1"/>
    <property type="molecule type" value="Genomic_DNA"/>
</dbReference>
<dbReference type="OrthoDB" id="1937899at2759"/>
<dbReference type="Proteomes" id="UP000554482">
    <property type="component" value="Unassembled WGS sequence"/>
</dbReference>
<accession>A0A7J6X7P1</accession>
<dbReference type="GO" id="GO:0005737">
    <property type="term" value="C:cytoplasm"/>
    <property type="evidence" value="ECO:0007669"/>
    <property type="project" value="TreeGrafter"/>
</dbReference>
<evidence type="ECO:0000259" key="2">
    <source>
        <dbReference type="Pfam" id="PF05028"/>
    </source>
</evidence>
<gene>
    <name evidence="3" type="ORF">FRX31_005833</name>
</gene>
<dbReference type="GO" id="GO:0005975">
    <property type="term" value="P:carbohydrate metabolic process"/>
    <property type="evidence" value="ECO:0007669"/>
    <property type="project" value="InterPro"/>
</dbReference>
<evidence type="ECO:0000313" key="3">
    <source>
        <dbReference type="EMBL" id="KAF5204580.1"/>
    </source>
</evidence>
<dbReference type="GO" id="GO:0005634">
    <property type="term" value="C:nucleus"/>
    <property type="evidence" value="ECO:0007669"/>
    <property type="project" value="TreeGrafter"/>
</dbReference>
<keyword evidence="3" id="KW-0378">Hydrolase</keyword>
<dbReference type="AlphaFoldDB" id="A0A7J6X7P1"/>
<sequence length="158" mass="17723">MPPKGHFDANNHQTEISDQLRESSSTTEGRKGEGTRAEWIENFHDECSIKNSDAKDKIGIVTGNWGCGAFGGDAEIKVIIQWLAASQALRPFILYYSFQEEALRYLDQVSGWIVSHGWTVGDLWNMLLEYSSQRMKGLVVFYSLKNGKNVEGENSTGE</sequence>
<reference evidence="3 4" key="1">
    <citation type="submission" date="2020-06" db="EMBL/GenBank/DDBJ databases">
        <title>Transcriptomic and genomic resources for Thalictrum thalictroides and T. hernandezii: Facilitating candidate gene discovery in an emerging model plant lineage.</title>
        <authorList>
            <person name="Arias T."/>
            <person name="Riano-Pachon D.M."/>
            <person name="Di Stilio V.S."/>
        </authorList>
    </citation>
    <scope>NUCLEOTIDE SEQUENCE [LARGE SCALE GENOMIC DNA]</scope>
    <source>
        <strain evidence="4">cv. WT478/WT964</strain>
        <tissue evidence="3">Leaves</tissue>
    </source>
</reference>
<dbReference type="PANTHER" id="PTHR12837">
    <property type="entry name" value="POLY ADP-RIBOSE GLYCOHYDROLASE"/>
    <property type="match status" value="1"/>
</dbReference>
<dbReference type="PANTHER" id="PTHR12837:SF0">
    <property type="entry name" value="POLY(ADP-RIBOSE) GLYCOHYDROLASE"/>
    <property type="match status" value="1"/>
</dbReference>
<dbReference type="Pfam" id="PF05028">
    <property type="entry name" value="PARG_cat_C"/>
    <property type="match status" value="1"/>
</dbReference>
<feature type="domain" description="PARG catalytic Macro" evidence="2">
    <location>
        <begin position="51"/>
        <end position="104"/>
    </location>
</feature>
<feature type="compositionally biased region" description="Polar residues" evidence="1">
    <location>
        <begin position="10"/>
        <end position="27"/>
    </location>
</feature>
<dbReference type="InterPro" id="IPR007724">
    <property type="entry name" value="Poly_GlycHdrlase"/>
</dbReference>
<organism evidence="3 4">
    <name type="scientific">Thalictrum thalictroides</name>
    <name type="common">Rue-anemone</name>
    <name type="synonym">Anemone thalictroides</name>
    <dbReference type="NCBI Taxonomy" id="46969"/>
    <lineage>
        <taxon>Eukaryota</taxon>
        <taxon>Viridiplantae</taxon>
        <taxon>Streptophyta</taxon>
        <taxon>Embryophyta</taxon>
        <taxon>Tracheophyta</taxon>
        <taxon>Spermatophyta</taxon>
        <taxon>Magnoliopsida</taxon>
        <taxon>Ranunculales</taxon>
        <taxon>Ranunculaceae</taxon>
        <taxon>Thalictroideae</taxon>
        <taxon>Thalictrum</taxon>
    </lineage>
</organism>
<dbReference type="GO" id="GO:0004649">
    <property type="term" value="F:poly(ADP-ribose) glycohydrolase activity"/>
    <property type="evidence" value="ECO:0007669"/>
    <property type="project" value="InterPro"/>
</dbReference>
<evidence type="ECO:0000256" key="1">
    <source>
        <dbReference type="SAM" id="MobiDB-lite"/>
    </source>
</evidence>
<proteinExistence type="predicted"/>
<dbReference type="GO" id="GO:0006282">
    <property type="term" value="P:regulation of DNA repair"/>
    <property type="evidence" value="ECO:0007669"/>
    <property type="project" value="InterPro"/>
</dbReference>
<feature type="region of interest" description="Disordered" evidence="1">
    <location>
        <begin position="1"/>
        <end position="35"/>
    </location>
</feature>
<dbReference type="InterPro" id="IPR046372">
    <property type="entry name" value="PARG_cat_C"/>
</dbReference>